<dbReference type="AlphaFoldDB" id="A0A1J5QPN7"/>
<dbReference type="PROSITE" id="PS50113">
    <property type="entry name" value="PAC"/>
    <property type="match status" value="1"/>
</dbReference>
<name>A0A1J5QPN7_9ZZZZ</name>
<dbReference type="FunFam" id="3.30.70.270:FF:000001">
    <property type="entry name" value="Diguanylate cyclase domain protein"/>
    <property type="match status" value="1"/>
</dbReference>
<dbReference type="InterPro" id="IPR000014">
    <property type="entry name" value="PAS"/>
</dbReference>
<reference evidence="5" key="1">
    <citation type="submission" date="2016-10" db="EMBL/GenBank/DDBJ databases">
        <title>Sequence of Gallionella enrichment culture.</title>
        <authorList>
            <person name="Poehlein A."/>
            <person name="Muehling M."/>
            <person name="Daniel R."/>
        </authorList>
    </citation>
    <scope>NUCLEOTIDE SEQUENCE</scope>
</reference>
<dbReference type="InterPro" id="IPR052155">
    <property type="entry name" value="Biofilm_reg_signaling"/>
</dbReference>
<dbReference type="CDD" id="cd01949">
    <property type="entry name" value="GGDEF"/>
    <property type="match status" value="1"/>
</dbReference>
<evidence type="ECO:0000259" key="2">
    <source>
        <dbReference type="PROSITE" id="PS50112"/>
    </source>
</evidence>
<dbReference type="GO" id="GO:0071111">
    <property type="term" value="F:cyclic-guanylate-specific phosphodiesterase activity"/>
    <property type="evidence" value="ECO:0007669"/>
    <property type="project" value="UniProtKB-EC"/>
</dbReference>
<organism evidence="5">
    <name type="scientific">mine drainage metagenome</name>
    <dbReference type="NCBI Taxonomy" id="410659"/>
    <lineage>
        <taxon>unclassified sequences</taxon>
        <taxon>metagenomes</taxon>
        <taxon>ecological metagenomes</taxon>
    </lineage>
</organism>
<evidence type="ECO:0000259" key="4">
    <source>
        <dbReference type="PROSITE" id="PS50887"/>
    </source>
</evidence>
<dbReference type="SUPFAM" id="SSF55073">
    <property type="entry name" value="Nucleotide cyclase"/>
    <property type="match status" value="1"/>
</dbReference>
<dbReference type="SMART" id="SM00086">
    <property type="entry name" value="PAC"/>
    <property type="match status" value="1"/>
</dbReference>
<dbReference type="InterPro" id="IPR000160">
    <property type="entry name" value="GGDEF_dom"/>
</dbReference>
<feature type="domain" description="PAS" evidence="2">
    <location>
        <begin position="71"/>
        <end position="135"/>
    </location>
</feature>
<keyword evidence="5" id="KW-0378">Hydrolase</keyword>
<dbReference type="PANTHER" id="PTHR44757">
    <property type="entry name" value="DIGUANYLATE CYCLASE DGCP"/>
    <property type="match status" value="1"/>
</dbReference>
<dbReference type="Pfam" id="PF00990">
    <property type="entry name" value="GGDEF"/>
    <property type="match status" value="1"/>
</dbReference>
<dbReference type="Pfam" id="PF08448">
    <property type="entry name" value="PAS_4"/>
    <property type="match status" value="1"/>
</dbReference>
<evidence type="ECO:0000313" key="5">
    <source>
        <dbReference type="EMBL" id="OIQ85577.1"/>
    </source>
</evidence>
<dbReference type="InterPro" id="IPR000700">
    <property type="entry name" value="PAS-assoc_C"/>
</dbReference>
<keyword evidence="1" id="KW-0472">Membrane</keyword>
<protein>
    <submittedName>
        <fullName evidence="5">Cyclic di-GMP phosphodiesterase Gmr</fullName>
        <ecNumber evidence="5">3.1.4.52</ecNumber>
    </submittedName>
</protein>
<sequence length="382" mass="42226">MTAKQLAWGYFGAAALWSGTAFLLARALPGIRLLPFASDLLLAAAGGTLVYGLAVWKEHQAARLVRALEMAQRDLAAIIDNLPDSFYRTDPDGRIVRMSRCWHETLGYGDGELIGRNMAEFHADPQGRRKLLQALSDNNGQISQYEAPFRHKDGSIIWCSINARYAYDRDGCFLGVEGISHDVTERRRLEQTLRHIARHDPLTGLLNRGAFLERLEHSLARIRRNGGSLSLLFLDLDGFKQVNDISGHHAGDCLLKEVAQRLRQELREIDAAGRLGGDEFVLLLENTAQAGTAPGPLTAQAVAARLIEALRQPYRHDGREHCVSASIGIALYPEHGTSAETLLLNADQAMYRAKDGGKNRMEMCTGCPHLDSMRLEPDNLPS</sequence>
<dbReference type="SMART" id="SM00091">
    <property type="entry name" value="PAS"/>
    <property type="match status" value="1"/>
</dbReference>
<keyword evidence="1" id="KW-1133">Transmembrane helix</keyword>
<proteinExistence type="predicted"/>
<dbReference type="InterPro" id="IPR013656">
    <property type="entry name" value="PAS_4"/>
</dbReference>
<dbReference type="SMART" id="SM00267">
    <property type="entry name" value="GGDEF"/>
    <property type="match status" value="1"/>
</dbReference>
<accession>A0A1J5QPN7</accession>
<dbReference type="Gene3D" id="3.30.450.20">
    <property type="entry name" value="PAS domain"/>
    <property type="match status" value="1"/>
</dbReference>
<comment type="caution">
    <text evidence="5">The sequence shown here is derived from an EMBL/GenBank/DDBJ whole genome shotgun (WGS) entry which is preliminary data.</text>
</comment>
<dbReference type="InterPro" id="IPR029787">
    <property type="entry name" value="Nucleotide_cyclase"/>
</dbReference>
<gene>
    <name evidence="5" type="primary">gmr_161</name>
    <name evidence="5" type="ORF">GALL_325770</name>
</gene>
<dbReference type="PANTHER" id="PTHR44757:SF2">
    <property type="entry name" value="BIOFILM ARCHITECTURE MAINTENANCE PROTEIN MBAA"/>
    <property type="match status" value="1"/>
</dbReference>
<feature type="transmembrane region" description="Helical" evidence="1">
    <location>
        <begin position="36"/>
        <end position="56"/>
    </location>
</feature>
<keyword evidence="1" id="KW-0812">Transmembrane</keyword>
<evidence type="ECO:0000256" key="1">
    <source>
        <dbReference type="SAM" id="Phobius"/>
    </source>
</evidence>
<dbReference type="EMBL" id="MLJW01000534">
    <property type="protein sequence ID" value="OIQ85577.1"/>
    <property type="molecule type" value="Genomic_DNA"/>
</dbReference>
<dbReference type="NCBIfam" id="TIGR00254">
    <property type="entry name" value="GGDEF"/>
    <property type="match status" value="1"/>
</dbReference>
<dbReference type="InterPro" id="IPR035965">
    <property type="entry name" value="PAS-like_dom_sf"/>
</dbReference>
<dbReference type="PROSITE" id="PS50887">
    <property type="entry name" value="GGDEF"/>
    <property type="match status" value="1"/>
</dbReference>
<dbReference type="PROSITE" id="PS50112">
    <property type="entry name" value="PAS"/>
    <property type="match status" value="1"/>
</dbReference>
<dbReference type="InterPro" id="IPR001610">
    <property type="entry name" value="PAC"/>
</dbReference>
<dbReference type="SUPFAM" id="SSF55785">
    <property type="entry name" value="PYP-like sensor domain (PAS domain)"/>
    <property type="match status" value="1"/>
</dbReference>
<dbReference type="CDD" id="cd00130">
    <property type="entry name" value="PAS"/>
    <property type="match status" value="1"/>
</dbReference>
<dbReference type="NCBIfam" id="TIGR00229">
    <property type="entry name" value="sensory_box"/>
    <property type="match status" value="1"/>
</dbReference>
<dbReference type="InterPro" id="IPR043128">
    <property type="entry name" value="Rev_trsase/Diguanyl_cyclase"/>
</dbReference>
<dbReference type="EC" id="3.1.4.52" evidence="5"/>
<evidence type="ECO:0000259" key="3">
    <source>
        <dbReference type="PROSITE" id="PS50113"/>
    </source>
</evidence>
<dbReference type="Gene3D" id="3.30.70.270">
    <property type="match status" value="1"/>
</dbReference>
<feature type="domain" description="PAC" evidence="3">
    <location>
        <begin position="143"/>
        <end position="195"/>
    </location>
</feature>
<feature type="transmembrane region" description="Helical" evidence="1">
    <location>
        <begin position="6"/>
        <end position="24"/>
    </location>
</feature>
<feature type="domain" description="GGDEF" evidence="4">
    <location>
        <begin position="227"/>
        <end position="366"/>
    </location>
</feature>